<dbReference type="Proteomes" id="UP000319257">
    <property type="component" value="Unassembled WGS sequence"/>
</dbReference>
<dbReference type="InterPro" id="IPR052895">
    <property type="entry name" value="HetReg/Transcr_Mod"/>
</dbReference>
<dbReference type="GeneID" id="41972757"/>
<accession>A0A507BCY2</accession>
<dbReference type="AlphaFoldDB" id="A0A507BCY2"/>
<feature type="domain" description="Heterokaryon incompatibility" evidence="1">
    <location>
        <begin position="50"/>
        <end position="219"/>
    </location>
</feature>
<proteinExistence type="predicted"/>
<evidence type="ECO:0000313" key="3">
    <source>
        <dbReference type="Proteomes" id="UP000319257"/>
    </source>
</evidence>
<dbReference type="RefSeq" id="XP_030996329.1">
    <property type="nucleotide sequence ID" value="XM_031139818.1"/>
</dbReference>
<dbReference type="STRING" id="1093900.A0A507BCY2"/>
<dbReference type="InParanoid" id="A0A507BCY2"/>
<sequence length="648" mass="74066">MSAYEYKPLREGEIRILLLLPGDEGSRLDIGLEHAKLLADAPDQGHDAQYEAVSYVWGPKENMREVFIDGAPLEITPSLNSLLRRLRSTTQARRLWADAICINQLDLIEQAAQVTMMGDIYKTAERVLVDLGEETQNTAAGLELINAFWRKHIHRGIPTPTGDLSGETFAYYLGVTMPTREEAGKFRNAELPPDRSPGWDPAVEIFEREWFRRVWIIQEFVLARDVVMFIGKRPVEWTHLLAASFTFNDGVGTMPVQQSKIQSLMYMMVWSCIGVLRRIRLMSSSEEGRRFLDSVTPQSHIWKKFQKCRLVDLLHYFQMCDATKPRDRYFSTFGMADDVRTNEKALEVDYICPIETIITRVARFLVTREYGEEMFMRAGLHRMPREGIPSWAEDVTVSKGAMAMVDRSLEDTCDNAAGGTTFVVGLSPSPDNVLKVLAFKFERVGRKPIRTLGEWNMASGPESVLYMRDWFGKAFRLLLEDTHPGQLYPTGETVYDAARKALICDQGEYKETPRQLEIGFTMWTWGAVSRNRDLPSAIQWALMRAHKLFGITFEEANFCFTKYLEHLAEVIFKKLLPAVTSRGYFAQLPSGSQPEDEIWIVRGCRQPIILCRSRERSGMYQLVGSCYVHGIMQGEALDGREFEEILIH</sequence>
<dbReference type="Pfam" id="PF26639">
    <property type="entry name" value="Het-6_barrel"/>
    <property type="match status" value="1"/>
</dbReference>
<protein>
    <recommendedName>
        <fullName evidence="1">Heterokaryon incompatibility domain-containing protein</fullName>
    </recommendedName>
</protein>
<keyword evidence="3" id="KW-1185">Reference proteome</keyword>
<dbReference type="InterPro" id="IPR010730">
    <property type="entry name" value="HET"/>
</dbReference>
<evidence type="ECO:0000259" key="1">
    <source>
        <dbReference type="Pfam" id="PF06985"/>
    </source>
</evidence>
<gene>
    <name evidence="2" type="ORF">E0L32_005310</name>
</gene>
<dbReference type="PANTHER" id="PTHR24148">
    <property type="entry name" value="ANKYRIN REPEAT DOMAIN-CONTAINING PROTEIN 39 HOMOLOG-RELATED"/>
    <property type="match status" value="1"/>
</dbReference>
<organism evidence="2 3">
    <name type="scientific">Thyridium curvatum</name>
    <dbReference type="NCBI Taxonomy" id="1093900"/>
    <lineage>
        <taxon>Eukaryota</taxon>
        <taxon>Fungi</taxon>
        <taxon>Dikarya</taxon>
        <taxon>Ascomycota</taxon>
        <taxon>Pezizomycotina</taxon>
        <taxon>Sordariomycetes</taxon>
        <taxon>Sordariomycetidae</taxon>
        <taxon>Thyridiales</taxon>
        <taxon>Thyridiaceae</taxon>
        <taxon>Thyridium</taxon>
    </lineage>
</organism>
<evidence type="ECO:0000313" key="2">
    <source>
        <dbReference type="EMBL" id="TPX14618.1"/>
    </source>
</evidence>
<dbReference type="Pfam" id="PF06985">
    <property type="entry name" value="HET"/>
    <property type="match status" value="1"/>
</dbReference>
<name>A0A507BCY2_9PEZI</name>
<reference evidence="2 3" key="1">
    <citation type="submission" date="2019-06" db="EMBL/GenBank/DDBJ databases">
        <title>Draft genome sequence of the filamentous fungus Phialemoniopsis curvata isolated from diesel fuel.</title>
        <authorList>
            <person name="Varaljay V.A."/>
            <person name="Lyon W.J."/>
            <person name="Crouch A.L."/>
            <person name="Drake C.E."/>
            <person name="Hollomon J.M."/>
            <person name="Nadeau L.J."/>
            <person name="Nunn H.S."/>
            <person name="Stevenson B.S."/>
            <person name="Bojanowski C.L."/>
            <person name="Crookes-Goodson W.J."/>
        </authorList>
    </citation>
    <scope>NUCLEOTIDE SEQUENCE [LARGE SCALE GENOMIC DNA]</scope>
    <source>
        <strain evidence="2 3">D216</strain>
    </source>
</reference>
<dbReference type="PANTHER" id="PTHR24148:SF64">
    <property type="entry name" value="HETEROKARYON INCOMPATIBILITY DOMAIN-CONTAINING PROTEIN"/>
    <property type="match status" value="1"/>
</dbReference>
<dbReference type="OrthoDB" id="5242632at2759"/>
<dbReference type="EMBL" id="SKBQ01000027">
    <property type="protein sequence ID" value="TPX14618.1"/>
    <property type="molecule type" value="Genomic_DNA"/>
</dbReference>
<comment type="caution">
    <text evidence="2">The sequence shown here is derived from an EMBL/GenBank/DDBJ whole genome shotgun (WGS) entry which is preliminary data.</text>
</comment>